<dbReference type="InterPro" id="IPR050679">
    <property type="entry name" value="Bact_HTH_transcr_reg"/>
</dbReference>
<organism evidence="5 6">
    <name type="scientific">Microlunatus phosphovorus (strain ATCC 700054 / DSM 10555 / JCM 9379 / NBRC 101784 / NCIMB 13414 / VKM Ac-1990 / NM-1)</name>
    <dbReference type="NCBI Taxonomy" id="1032480"/>
    <lineage>
        <taxon>Bacteria</taxon>
        <taxon>Bacillati</taxon>
        <taxon>Actinomycetota</taxon>
        <taxon>Actinomycetes</taxon>
        <taxon>Propionibacteriales</taxon>
        <taxon>Propionibacteriaceae</taxon>
        <taxon>Microlunatus</taxon>
    </lineage>
</organism>
<evidence type="ECO:0000313" key="5">
    <source>
        <dbReference type="EMBL" id="BAK37434.1"/>
    </source>
</evidence>
<dbReference type="HOGENOM" id="CLU_2180835_0_0_11"/>
<dbReference type="Pfam" id="PF00392">
    <property type="entry name" value="GntR"/>
    <property type="match status" value="1"/>
</dbReference>
<dbReference type="SUPFAM" id="SSF46785">
    <property type="entry name" value="Winged helix' DNA-binding domain"/>
    <property type="match status" value="1"/>
</dbReference>
<name>F5XTI5_MICPN</name>
<dbReference type="AlphaFoldDB" id="F5XTI5"/>
<keyword evidence="6" id="KW-1185">Reference proteome</keyword>
<dbReference type="PANTHER" id="PTHR44846:SF17">
    <property type="entry name" value="GNTR-FAMILY TRANSCRIPTIONAL REGULATOR"/>
    <property type="match status" value="1"/>
</dbReference>
<dbReference type="Proteomes" id="UP000007947">
    <property type="component" value="Chromosome"/>
</dbReference>
<keyword evidence="3" id="KW-0804">Transcription</keyword>
<evidence type="ECO:0000313" key="6">
    <source>
        <dbReference type="Proteomes" id="UP000007947"/>
    </source>
</evidence>
<dbReference type="RefSeq" id="WP_013865268.1">
    <property type="nucleotide sequence ID" value="NC_015635.1"/>
</dbReference>
<reference evidence="5 6" key="1">
    <citation type="submission" date="2011-05" db="EMBL/GenBank/DDBJ databases">
        <title>Whole genome sequence of Microlunatus phosphovorus NM-1.</title>
        <authorList>
            <person name="Hosoyama A."/>
            <person name="Sasaki K."/>
            <person name="Harada T."/>
            <person name="Igarashi R."/>
            <person name="Kawakoshi A."/>
            <person name="Sasagawa M."/>
            <person name="Fukada J."/>
            <person name="Nakamura S."/>
            <person name="Katano Y."/>
            <person name="Hanada S."/>
            <person name="Kamagata Y."/>
            <person name="Nakamura N."/>
            <person name="Yamazaki S."/>
            <person name="Fujita N."/>
        </authorList>
    </citation>
    <scope>NUCLEOTIDE SEQUENCE [LARGE SCALE GENOMIC DNA]</scope>
    <source>
        <strain evidence="6">ATCC 700054 / DSM 10555 / JCM 9379 / NBRC 101784 / NCIMB 13414 / VKM Ac-1990 / NM-1</strain>
    </source>
</reference>
<proteinExistence type="predicted"/>
<dbReference type="KEGG" id="mph:MLP_44200"/>
<dbReference type="CDD" id="cd07377">
    <property type="entry name" value="WHTH_GntR"/>
    <property type="match status" value="1"/>
</dbReference>
<dbReference type="SMART" id="SM00345">
    <property type="entry name" value="HTH_GNTR"/>
    <property type="match status" value="1"/>
</dbReference>
<dbReference type="PANTHER" id="PTHR44846">
    <property type="entry name" value="MANNOSYL-D-GLYCERATE TRANSPORT/METABOLISM SYSTEM REPRESSOR MNGR-RELATED"/>
    <property type="match status" value="1"/>
</dbReference>
<dbReference type="EMBL" id="AP012204">
    <property type="protein sequence ID" value="BAK37434.1"/>
    <property type="molecule type" value="Genomic_DNA"/>
</dbReference>
<dbReference type="InterPro" id="IPR036390">
    <property type="entry name" value="WH_DNA-bd_sf"/>
</dbReference>
<gene>
    <name evidence="5" type="ordered locus">MLP_44200</name>
</gene>
<evidence type="ECO:0000256" key="2">
    <source>
        <dbReference type="ARBA" id="ARBA00023125"/>
    </source>
</evidence>
<dbReference type="GO" id="GO:0045892">
    <property type="term" value="P:negative regulation of DNA-templated transcription"/>
    <property type="evidence" value="ECO:0007669"/>
    <property type="project" value="TreeGrafter"/>
</dbReference>
<keyword evidence="1" id="KW-0805">Transcription regulation</keyword>
<accession>F5XTI5</accession>
<protein>
    <submittedName>
        <fullName evidence="5">Putative GntR family transcriptional regulator</fullName>
    </submittedName>
</protein>
<feature type="domain" description="HTH gntR-type" evidence="4">
    <location>
        <begin position="1"/>
        <end position="70"/>
    </location>
</feature>
<evidence type="ECO:0000256" key="1">
    <source>
        <dbReference type="ARBA" id="ARBA00023015"/>
    </source>
</evidence>
<dbReference type="eggNOG" id="COG2188">
    <property type="taxonomic scope" value="Bacteria"/>
</dbReference>
<dbReference type="InterPro" id="IPR000524">
    <property type="entry name" value="Tscrpt_reg_HTH_GntR"/>
</dbReference>
<dbReference type="PROSITE" id="PS50949">
    <property type="entry name" value="HTH_GNTR"/>
    <property type="match status" value="1"/>
</dbReference>
<evidence type="ECO:0000256" key="3">
    <source>
        <dbReference type="ARBA" id="ARBA00023163"/>
    </source>
</evidence>
<sequence>MARYREIYQDLRARITEGEFGVGRQLPAIAVLQEHYEVPGLNTIRQAQQLLVHDGLIETRQGVGAFVVSLTPNPRETDVLAELYEARAALTRAITALERDTPDGNRSME</sequence>
<dbReference type="InterPro" id="IPR036388">
    <property type="entry name" value="WH-like_DNA-bd_sf"/>
</dbReference>
<dbReference type="STRING" id="1032480.MLP_44200"/>
<dbReference type="Gene3D" id="1.10.10.10">
    <property type="entry name" value="Winged helix-like DNA-binding domain superfamily/Winged helix DNA-binding domain"/>
    <property type="match status" value="1"/>
</dbReference>
<dbReference type="GO" id="GO:0003700">
    <property type="term" value="F:DNA-binding transcription factor activity"/>
    <property type="evidence" value="ECO:0007669"/>
    <property type="project" value="InterPro"/>
</dbReference>
<keyword evidence="2" id="KW-0238">DNA-binding</keyword>
<dbReference type="GO" id="GO:0003677">
    <property type="term" value="F:DNA binding"/>
    <property type="evidence" value="ECO:0007669"/>
    <property type="project" value="UniProtKB-KW"/>
</dbReference>
<evidence type="ECO:0000259" key="4">
    <source>
        <dbReference type="PROSITE" id="PS50949"/>
    </source>
</evidence>